<name>A0A0W1AJ53_9GAMM</name>
<dbReference type="PATRIC" id="fig|45076.6.peg.751"/>
<proteinExistence type="predicted"/>
<evidence type="ECO:0000313" key="2">
    <source>
        <dbReference type="Proteomes" id="UP000054662"/>
    </source>
</evidence>
<dbReference type="AlphaFoldDB" id="A0A0W1AJ53"/>
<dbReference type="EMBL" id="LNZC01000005">
    <property type="protein sequence ID" value="KTD81407.1"/>
    <property type="molecule type" value="Genomic_DNA"/>
</dbReference>
<comment type="caution">
    <text evidence="1">The sequence shown here is derived from an EMBL/GenBank/DDBJ whole genome shotgun (WGS) entry which is preliminary data.</text>
</comment>
<reference evidence="1 2" key="1">
    <citation type="submission" date="2015-11" db="EMBL/GenBank/DDBJ databases">
        <title>Genomic analysis of 38 Legionella species identifies large and diverse effector repertoires.</title>
        <authorList>
            <person name="Burstein D."/>
            <person name="Amaro F."/>
            <person name="Zusman T."/>
            <person name="Lifshitz Z."/>
            <person name="Cohen O."/>
            <person name="Gilbert J.A."/>
            <person name="Pupko T."/>
            <person name="Shuman H.A."/>
            <person name="Segal G."/>
        </authorList>
    </citation>
    <scope>NUCLEOTIDE SEQUENCE [LARGE SCALE GENOMIC DNA]</scope>
    <source>
        <strain evidence="1 2">ATCC 49508</strain>
    </source>
</reference>
<protein>
    <submittedName>
        <fullName evidence="1">Uncharacterized protein</fullName>
    </submittedName>
</protein>
<gene>
    <name evidence="1" type="ORF">Lwor_0684</name>
</gene>
<dbReference type="Proteomes" id="UP000054662">
    <property type="component" value="Unassembled WGS sequence"/>
</dbReference>
<sequence length="55" mass="6412">MYKNMMLDRFPDVKYPNCLLLTKNNRNLPSTELNLSNFPSPLRIAWGRGIKGEED</sequence>
<keyword evidence="2" id="KW-1185">Reference proteome</keyword>
<evidence type="ECO:0000313" key="1">
    <source>
        <dbReference type="EMBL" id="KTD81407.1"/>
    </source>
</evidence>
<accession>A0A0W1AJ53</accession>
<organism evidence="1 2">
    <name type="scientific">Legionella worsleiensis</name>
    <dbReference type="NCBI Taxonomy" id="45076"/>
    <lineage>
        <taxon>Bacteria</taxon>
        <taxon>Pseudomonadati</taxon>
        <taxon>Pseudomonadota</taxon>
        <taxon>Gammaproteobacteria</taxon>
        <taxon>Legionellales</taxon>
        <taxon>Legionellaceae</taxon>
        <taxon>Legionella</taxon>
    </lineage>
</organism>